<organism evidence="5 6">
    <name type="scientific">Pseudonocardia petroleophila</name>
    <dbReference type="NCBI Taxonomy" id="37331"/>
    <lineage>
        <taxon>Bacteria</taxon>
        <taxon>Bacillati</taxon>
        <taxon>Actinomycetota</taxon>
        <taxon>Actinomycetes</taxon>
        <taxon>Pseudonocardiales</taxon>
        <taxon>Pseudonocardiaceae</taxon>
        <taxon>Pseudonocardia</taxon>
    </lineage>
</organism>
<dbReference type="EMBL" id="CP060131">
    <property type="protein sequence ID" value="QNG52640.1"/>
    <property type="molecule type" value="Genomic_DNA"/>
</dbReference>
<reference evidence="5 6" key="1">
    <citation type="submission" date="2020-08" db="EMBL/GenBank/DDBJ databases">
        <authorList>
            <person name="Mo P."/>
        </authorList>
    </citation>
    <scope>NUCLEOTIDE SEQUENCE [LARGE SCALE GENOMIC DNA]</scope>
    <source>
        <strain evidence="5 6">CGMCC 4.1532</strain>
    </source>
</reference>
<dbReference type="SUPFAM" id="SSF51905">
    <property type="entry name" value="FAD/NAD(P)-binding domain"/>
    <property type="match status" value="2"/>
</dbReference>
<dbReference type="PANTHER" id="PTHR42877:SF4">
    <property type="entry name" value="FAD_NAD(P)-BINDING DOMAIN-CONTAINING PROTEIN-RELATED"/>
    <property type="match status" value="1"/>
</dbReference>
<evidence type="ECO:0000313" key="5">
    <source>
        <dbReference type="EMBL" id="QNG52640.1"/>
    </source>
</evidence>
<gene>
    <name evidence="5" type="ORF">H6H00_00715</name>
</gene>
<dbReference type="RefSeq" id="WP_185719469.1">
    <property type="nucleotide sequence ID" value="NZ_BAAAWI010000001.1"/>
</dbReference>
<comment type="similarity">
    <text evidence="1">Belongs to the FAD-binding monooxygenase family.</text>
</comment>
<evidence type="ECO:0000313" key="6">
    <source>
        <dbReference type="Proteomes" id="UP000515728"/>
    </source>
</evidence>
<dbReference type="AlphaFoldDB" id="A0A7G7MIM9"/>
<proteinExistence type="inferred from homology"/>
<dbReference type="GO" id="GO:0004499">
    <property type="term" value="F:N,N-dimethylaniline monooxygenase activity"/>
    <property type="evidence" value="ECO:0007669"/>
    <property type="project" value="InterPro"/>
</dbReference>
<dbReference type="PANTHER" id="PTHR42877">
    <property type="entry name" value="L-ORNITHINE N(5)-MONOOXYGENASE-RELATED"/>
    <property type="match status" value="1"/>
</dbReference>
<dbReference type="GO" id="GO:0050660">
    <property type="term" value="F:flavin adenine dinucleotide binding"/>
    <property type="evidence" value="ECO:0007669"/>
    <property type="project" value="InterPro"/>
</dbReference>
<evidence type="ECO:0000256" key="2">
    <source>
        <dbReference type="ARBA" id="ARBA00022630"/>
    </source>
</evidence>
<sequence>MAGGSCRPPVEQREVVVVGSGFGGLAALIRLREQGHDVLAIEQADAIGGTWRDNSYPGAGCDVPSALYSYSFAPNPDWSARYAGQPEILDYLRRTADRHAATRSIRFGTRLLRGDWDEHTRRWRLETSTGPISARWLVAAGGTLHEPAWPDLPGLDTFRGAVFHSSRWDHGRDLRGRRVAVVGSGASALQFVPRIAPQVRRLVLLQRSAQWVLPRFDRSVTRVERRLYRRFPTAQRAVRLGVYLAAEAVALGVRHRWLRPPLTWLARHNLRRSVADPALRARLLPAEDIGCRRLLRSNTWYPTLVRPNVAVAGDVREVRPGSVVDGDGHEHPVDTLILATGFHAAEPPVFRLLHGADGTSLAERFAATGARAHLGTTVAGTPNLFLLAGPNSNVQTSSVTVLEAQVDHVAAALAAARDRGADRVEVRPEVARDGEHEVRRRLVDTVWATGCRAWYLDRRGRNTTNWPGTTTELRRRLRRFDVASYLYGRGAVEPTGLARCSTVVTNGDVVARRSAP</sequence>
<dbReference type="InterPro" id="IPR036188">
    <property type="entry name" value="FAD/NAD-bd_sf"/>
</dbReference>
<evidence type="ECO:0000256" key="1">
    <source>
        <dbReference type="ARBA" id="ARBA00010139"/>
    </source>
</evidence>
<keyword evidence="6" id="KW-1185">Reference proteome</keyword>
<dbReference type="GO" id="GO:0050661">
    <property type="term" value="F:NADP binding"/>
    <property type="evidence" value="ECO:0007669"/>
    <property type="project" value="InterPro"/>
</dbReference>
<dbReference type="Pfam" id="PF00743">
    <property type="entry name" value="FMO-like"/>
    <property type="match status" value="1"/>
</dbReference>
<dbReference type="Gene3D" id="3.50.50.60">
    <property type="entry name" value="FAD/NAD(P)-binding domain"/>
    <property type="match status" value="2"/>
</dbReference>
<keyword evidence="3" id="KW-0274">FAD</keyword>
<accession>A0A7G7MIM9</accession>
<keyword evidence="4" id="KW-0560">Oxidoreductase</keyword>
<dbReference type="InterPro" id="IPR020946">
    <property type="entry name" value="Flavin_mOase-like"/>
</dbReference>
<dbReference type="Proteomes" id="UP000515728">
    <property type="component" value="Chromosome"/>
</dbReference>
<dbReference type="InterPro" id="IPR051209">
    <property type="entry name" value="FAD-bind_Monooxygenase_sf"/>
</dbReference>
<evidence type="ECO:0000256" key="4">
    <source>
        <dbReference type="ARBA" id="ARBA00023002"/>
    </source>
</evidence>
<evidence type="ECO:0000256" key="3">
    <source>
        <dbReference type="ARBA" id="ARBA00022827"/>
    </source>
</evidence>
<dbReference type="PRINTS" id="PR00411">
    <property type="entry name" value="PNDRDTASEI"/>
</dbReference>
<keyword evidence="2" id="KW-0285">Flavoprotein</keyword>
<protein>
    <submittedName>
        <fullName evidence="5">NAD(P)/FAD-dependent oxidoreductase</fullName>
    </submittedName>
</protein>
<dbReference type="KEGG" id="ppel:H6H00_00715"/>
<name>A0A7G7MIM9_9PSEU</name>